<protein>
    <recommendedName>
        <fullName evidence="10">Glycosyltransferase RgtA/B/C/D-like domain-containing protein</fullName>
    </recommendedName>
</protein>
<dbReference type="AlphaFoldDB" id="A0A3A8NBM3"/>
<keyword evidence="6 9" id="KW-1133">Transmembrane helix</keyword>
<feature type="transmembrane region" description="Helical" evidence="9">
    <location>
        <begin position="411"/>
        <end position="430"/>
    </location>
</feature>
<comment type="caution">
    <text evidence="11">The sequence shown here is derived from an EMBL/GenBank/DDBJ whole genome shotgun (WGS) entry which is preliminary data.</text>
</comment>
<reference evidence="12" key="1">
    <citation type="submission" date="2018-09" db="EMBL/GenBank/DDBJ databases">
        <authorList>
            <person name="Livingstone P.G."/>
            <person name="Whitworth D.E."/>
        </authorList>
    </citation>
    <scope>NUCLEOTIDE SEQUENCE [LARGE SCALE GENOMIC DNA]</scope>
    <source>
        <strain evidence="12">CA040B</strain>
    </source>
</reference>
<name>A0A3A8NBM3_9BACT</name>
<keyword evidence="2" id="KW-1003">Cell membrane</keyword>
<dbReference type="EMBL" id="RAWG01000158">
    <property type="protein sequence ID" value="RKH39581.1"/>
    <property type="molecule type" value="Genomic_DNA"/>
</dbReference>
<evidence type="ECO:0000256" key="8">
    <source>
        <dbReference type="SAM" id="MobiDB-lite"/>
    </source>
</evidence>
<keyword evidence="7 9" id="KW-0472">Membrane</keyword>
<evidence type="ECO:0000256" key="2">
    <source>
        <dbReference type="ARBA" id="ARBA00022475"/>
    </source>
</evidence>
<keyword evidence="12" id="KW-1185">Reference proteome</keyword>
<feature type="transmembrane region" description="Helical" evidence="9">
    <location>
        <begin position="359"/>
        <end position="380"/>
    </location>
</feature>
<evidence type="ECO:0000313" key="11">
    <source>
        <dbReference type="EMBL" id="RKH39581.1"/>
    </source>
</evidence>
<keyword evidence="5 9" id="KW-0812">Transmembrane</keyword>
<evidence type="ECO:0000256" key="7">
    <source>
        <dbReference type="ARBA" id="ARBA00023136"/>
    </source>
</evidence>
<evidence type="ECO:0000256" key="9">
    <source>
        <dbReference type="SAM" id="Phobius"/>
    </source>
</evidence>
<feature type="transmembrane region" description="Helical" evidence="9">
    <location>
        <begin position="147"/>
        <end position="165"/>
    </location>
</feature>
<feature type="transmembrane region" description="Helical" evidence="9">
    <location>
        <begin position="177"/>
        <end position="200"/>
    </location>
</feature>
<gene>
    <name evidence="11" type="ORF">D7X12_23215</name>
</gene>
<feature type="domain" description="Glycosyltransferase RgtA/B/C/D-like" evidence="10">
    <location>
        <begin position="94"/>
        <end position="224"/>
    </location>
</feature>
<evidence type="ECO:0000256" key="1">
    <source>
        <dbReference type="ARBA" id="ARBA00004651"/>
    </source>
</evidence>
<evidence type="ECO:0000313" key="12">
    <source>
        <dbReference type="Proteomes" id="UP000273405"/>
    </source>
</evidence>
<dbReference type="GO" id="GO:0016763">
    <property type="term" value="F:pentosyltransferase activity"/>
    <property type="evidence" value="ECO:0007669"/>
    <property type="project" value="TreeGrafter"/>
</dbReference>
<dbReference type="InterPro" id="IPR038731">
    <property type="entry name" value="RgtA/B/C-like"/>
</dbReference>
<accession>A0A3A8NBM3</accession>
<organism evidence="11 12">
    <name type="scientific">Corallococcus sicarius</name>
    <dbReference type="NCBI Taxonomy" id="2316726"/>
    <lineage>
        <taxon>Bacteria</taxon>
        <taxon>Pseudomonadati</taxon>
        <taxon>Myxococcota</taxon>
        <taxon>Myxococcia</taxon>
        <taxon>Myxococcales</taxon>
        <taxon>Cystobacterineae</taxon>
        <taxon>Myxococcaceae</taxon>
        <taxon>Corallococcus</taxon>
    </lineage>
</organism>
<sequence>MRRAVARARACRMGPRVNASPSPPPLSRRWLVPGVLGLMCLLHVVLGLGLLPGWMFGKYPDSARMWAAGRLSPEQGADFSPLYLLLNVVLSPGPLRLLQSLAGAVGLVAVYVLGARLVSRTAGFVAAALLAVTVPVLLYEATLEPDLLVMVFNLAALALLAAASPGFRMPSVVGAGVLLGLSGATRPTGLFILGFAALWVAREAWGDGRRRFLAPAVLLGVGFVASALPTLAVRAKVGSQLGATMSAGAVLHMGNRPEGTGLGAQPPTLLKQYEAQLRSPDRPDYAHHLYREFARADTGQALSPADAELFWVKKTLAFARWEPGSFLGLVGRKLAFFLFGPDGHDLVEVRRAEARLGAWPLVSAQVLGLLGLAGLLVALWRRERVGLVLMYLVASSALALGFYVVSRYRVAALPAWALLVGVLVSTAVQARRRPRELAVCVGLVVVACTLPVLFPFVRDVQRQFERGETNAADGVALASALAAGRHDEATRAFVRLQAAQPFTALLRNVRGVPFESPEVAAHSAALSLERFGADTPMDLFFMAELARRAGQCEQALTAARAAVGFRGVLYDTSLDPRLVAARCELARGDRPGALAEAVRSLEERGGTLDALAFAVAAAEALGDPRREEWEQELFALHDSLDARHARGSARLVWGNAAGALADAEGVLALFPDLAPTEYLRASALAALGRHEEAVRSYTVALQRTPTAAFPTGPLEQAVAARLAEAPDAWRVVALAAEHHLRAGRLELARTLYARALTLAPKDAGLARAVRELETARPSGITVPPPPVVNTAP</sequence>
<feature type="transmembrane region" description="Helical" evidence="9">
    <location>
        <begin position="97"/>
        <end position="114"/>
    </location>
</feature>
<keyword evidence="3" id="KW-0328">Glycosyltransferase</keyword>
<feature type="transmembrane region" description="Helical" evidence="9">
    <location>
        <begin position="387"/>
        <end position="405"/>
    </location>
</feature>
<proteinExistence type="predicted"/>
<dbReference type="Gene3D" id="1.25.40.10">
    <property type="entry name" value="Tetratricopeptide repeat domain"/>
    <property type="match status" value="1"/>
</dbReference>
<dbReference type="PANTHER" id="PTHR33908">
    <property type="entry name" value="MANNOSYLTRANSFERASE YKCB-RELATED"/>
    <property type="match status" value="1"/>
</dbReference>
<dbReference type="InterPro" id="IPR050297">
    <property type="entry name" value="LipidA_mod_glycosyltrf_83"/>
</dbReference>
<evidence type="ECO:0000256" key="6">
    <source>
        <dbReference type="ARBA" id="ARBA00022989"/>
    </source>
</evidence>
<evidence type="ECO:0000259" key="10">
    <source>
        <dbReference type="Pfam" id="PF13231"/>
    </source>
</evidence>
<feature type="transmembrane region" description="Helical" evidence="9">
    <location>
        <begin position="30"/>
        <end position="56"/>
    </location>
</feature>
<evidence type="ECO:0000256" key="4">
    <source>
        <dbReference type="ARBA" id="ARBA00022679"/>
    </source>
</evidence>
<dbReference type="PANTHER" id="PTHR33908:SF11">
    <property type="entry name" value="MEMBRANE PROTEIN"/>
    <property type="match status" value="1"/>
</dbReference>
<feature type="transmembrane region" description="Helical" evidence="9">
    <location>
        <begin position="437"/>
        <end position="457"/>
    </location>
</feature>
<dbReference type="Pfam" id="PF13231">
    <property type="entry name" value="PMT_2"/>
    <property type="match status" value="1"/>
</dbReference>
<dbReference type="SUPFAM" id="SSF48452">
    <property type="entry name" value="TPR-like"/>
    <property type="match status" value="1"/>
</dbReference>
<feature type="transmembrane region" description="Helical" evidence="9">
    <location>
        <begin position="321"/>
        <end position="339"/>
    </location>
</feature>
<keyword evidence="4" id="KW-0808">Transferase</keyword>
<dbReference type="GO" id="GO:0009103">
    <property type="term" value="P:lipopolysaccharide biosynthetic process"/>
    <property type="evidence" value="ECO:0007669"/>
    <property type="project" value="UniProtKB-ARBA"/>
</dbReference>
<evidence type="ECO:0000256" key="5">
    <source>
        <dbReference type="ARBA" id="ARBA00022692"/>
    </source>
</evidence>
<dbReference type="InterPro" id="IPR011990">
    <property type="entry name" value="TPR-like_helical_dom_sf"/>
</dbReference>
<feature type="transmembrane region" description="Helical" evidence="9">
    <location>
        <begin position="121"/>
        <end position="141"/>
    </location>
</feature>
<evidence type="ECO:0000256" key="3">
    <source>
        <dbReference type="ARBA" id="ARBA00022676"/>
    </source>
</evidence>
<comment type="subcellular location">
    <subcellularLocation>
        <location evidence="1">Cell membrane</location>
        <topology evidence="1">Multi-pass membrane protein</topology>
    </subcellularLocation>
</comment>
<feature type="region of interest" description="Disordered" evidence="8">
    <location>
        <begin position="1"/>
        <end position="23"/>
    </location>
</feature>
<dbReference type="GO" id="GO:0005886">
    <property type="term" value="C:plasma membrane"/>
    <property type="evidence" value="ECO:0007669"/>
    <property type="project" value="UniProtKB-SubCell"/>
</dbReference>
<dbReference type="Proteomes" id="UP000273405">
    <property type="component" value="Unassembled WGS sequence"/>
</dbReference>
<feature type="compositionally biased region" description="Basic residues" evidence="8">
    <location>
        <begin position="1"/>
        <end position="10"/>
    </location>
</feature>
<feature type="transmembrane region" description="Helical" evidence="9">
    <location>
        <begin position="212"/>
        <end position="233"/>
    </location>
</feature>